<evidence type="ECO:0000313" key="3">
    <source>
        <dbReference type="Proteomes" id="UP000295164"/>
    </source>
</evidence>
<evidence type="ECO:0000313" key="2">
    <source>
        <dbReference type="EMBL" id="TCZ64286.1"/>
    </source>
</evidence>
<dbReference type="GO" id="GO:0005737">
    <property type="term" value="C:cytoplasm"/>
    <property type="evidence" value="ECO:0007669"/>
    <property type="project" value="UniProtKB-SubCell"/>
</dbReference>
<evidence type="ECO:0000256" key="1">
    <source>
        <dbReference type="ARBA" id="ARBA00004496"/>
    </source>
</evidence>
<proteinExistence type="predicted"/>
<accession>A0A4R4DTT6</accession>
<dbReference type="Pfam" id="PF04405">
    <property type="entry name" value="ScdA_N"/>
    <property type="match status" value="1"/>
</dbReference>
<name>A0A4R4DTT6_9BACT</name>
<dbReference type="EMBL" id="SKFH01000064">
    <property type="protein sequence ID" value="TCZ64286.1"/>
    <property type="molecule type" value="Genomic_DNA"/>
</dbReference>
<sequence length="286" mass="33084">MGFVFRRQSYPPPAAPQLMGVRRAAEQSQLSRQPVRIDLRLHFVTAMTNAPTVSEIVRHDYRAADVFRKWGINYCCGGNRPLEEVCRLQGIDRDAVEADLAGTRRGRRLLPGIDPNAWPLPFLIDYIQQLHHAFLRNSGWALGRQLHDFAAGHEKKYPYLREVDFAFADLLEQCIEQVEAEEEGLFPYLRQLWNARSNHDEYGALYLRTLVRPKAHADGERRVLPLLERVRALTGNYTFGEDACTNHQVLYHKLRDFDEDLVQHLYLEQSVLQPRAALLEKELRAL</sequence>
<gene>
    <name evidence="2" type="ORF">E0486_18230</name>
</gene>
<dbReference type="InterPro" id="IPR019903">
    <property type="entry name" value="RIC_family"/>
</dbReference>
<dbReference type="PANTHER" id="PTHR36438:SF1">
    <property type="entry name" value="IRON-SULFUR CLUSTER REPAIR PROTEIN YTFE"/>
    <property type="match status" value="1"/>
</dbReference>
<dbReference type="OrthoDB" id="9797132at2"/>
<reference evidence="2 3" key="1">
    <citation type="submission" date="2019-03" db="EMBL/GenBank/DDBJ databases">
        <authorList>
            <person name="Kim M.K.M."/>
        </authorList>
    </citation>
    <scope>NUCLEOTIDE SEQUENCE [LARGE SCALE GENOMIC DNA]</scope>
    <source>
        <strain evidence="2 3">17J68-15</strain>
    </source>
</reference>
<organism evidence="2 3">
    <name type="scientific">Flaviaesturariibacter aridisoli</name>
    <dbReference type="NCBI Taxonomy" id="2545761"/>
    <lineage>
        <taxon>Bacteria</taxon>
        <taxon>Pseudomonadati</taxon>
        <taxon>Bacteroidota</taxon>
        <taxon>Chitinophagia</taxon>
        <taxon>Chitinophagales</taxon>
        <taxon>Chitinophagaceae</taxon>
        <taxon>Flaviaestuariibacter</taxon>
    </lineage>
</organism>
<dbReference type="Proteomes" id="UP000295164">
    <property type="component" value="Unassembled WGS sequence"/>
</dbReference>
<keyword evidence="3" id="KW-1185">Reference proteome</keyword>
<protein>
    <submittedName>
        <fullName evidence="2">Uncharacterized protein</fullName>
    </submittedName>
</protein>
<comment type="caution">
    <text evidence="2">The sequence shown here is derived from an EMBL/GenBank/DDBJ whole genome shotgun (WGS) entry which is preliminary data.</text>
</comment>
<dbReference type="AlphaFoldDB" id="A0A4R4DTT6"/>
<dbReference type="Gene3D" id="1.20.120.520">
    <property type="entry name" value="nmb1532 protein domain like"/>
    <property type="match status" value="1"/>
</dbReference>
<comment type="subcellular location">
    <subcellularLocation>
        <location evidence="1">Cytoplasm</location>
    </subcellularLocation>
</comment>
<dbReference type="PANTHER" id="PTHR36438">
    <property type="entry name" value="IRON-SULFUR CLUSTER REPAIR PROTEIN YTFE"/>
    <property type="match status" value="1"/>
</dbReference>